<keyword evidence="4 7" id="KW-0472">Membrane</keyword>
<feature type="transmembrane region" description="Helical" evidence="7">
    <location>
        <begin position="58"/>
        <end position="80"/>
    </location>
</feature>
<dbReference type="InterPro" id="IPR052337">
    <property type="entry name" value="SAT4-like"/>
</dbReference>
<gene>
    <name evidence="9" type="ORF">PG993_002885</name>
</gene>
<dbReference type="Pfam" id="PF20684">
    <property type="entry name" value="Fung_rhodopsin"/>
    <property type="match status" value="1"/>
</dbReference>
<organism evidence="9 10">
    <name type="scientific">Apiospora rasikravindrae</name>
    <dbReference type="NCBI Taxonomy" id="990691"/>
    <lineage>
        <taxon>Eukaryota</taxon>
        <taxon>Fungi</taxon>
        <taxon>Dikarya</taxon>
        <taxon>Ascomycota</taxon>
        <taxon>Pezizomycotina</taxon>
        <taxon>Sordariomycetes</taxon>
        <taxon>Xylariomycetidae</taxon>
        <taxon>Amphisphaeriales</taxon>
        <taxon>Apiosporaceae</taxon>
        <taxon>Apiospora</taxon>
    </lineage>
</organism>
<proteinExistence type="inferred from homology"/>
<evidence type="ECO:0000313" key="9">
    <source>
        <dbReference type="EMBL" id="KAK8051500.1"/>
    </source>
</evidence>
<evidence type="ECO:0000256" key="6">
    <source>
        <dbReference type="SAM" id="MobiDB-lite"/>
    </source>
</evidence>
<keyword evidence="2 7" id="KW-0812">Transmembrane</keyword>
<protein>
    <recommendedName>
        <fullName evidence="8">Rhodopsin domain-containing protein</fullName>
    </recommendedName>
</protein>
<dbReference type="PANTHER" id="PTHR33048:SF155">
    <property type="entry name" value="INTEGRAL MEMBRANE PROTEIN"/>
    <property type="match status" value="1"/>
</dbReference>
<reference evidence="9 10" key="1">
    <citation type="submission" date="2023-01" db="EMBL/GenBank/DDBJ databases">
        <title>Analysis of 21 Apiospora genomes using comparative genomics revels a genus with tremendous synthesis potential of carbohydrate active enzymes and secondary metabolites.</title>
        <authorList>
            <person name="Sorensen T."/>
        </authorList>
    </citation>
    <scope>NUCLEOTIDE SEQUENCE [LARGE SCALE GENOMIC DNA]</scope>
    <source>
        <strain evidence="9 10">CBS 33761</strain>
    </source>
</reference>
<evidence type="ECO:0000256" key="4">
    <source>
        <dbReference type="ARBA" id="ARBA00023136"/>
    </source>
</evidence>
<keyword evidence="3 7" id="KW-1133">Transmembrane helix</keyword>
<evidence type="ECO:0000256" key="1">
    <source>
        <dbReference type="ARBA" id="ARBA00004141"/>
    </source>
</evidence>
<evidence type="ECO:0000256" key="2">
    <source>
        <dbReference type="ARBA" id="ARBA00022692"/>
    </source>
</evidence>
<feature type="transmembrane region" description="Helical" evidence="7">
    <location>
        <begin position="260"/>
        <end position="284"/>
    </location>
</feature>
<feature type="domain" description="Rhodopsin" evidence="8">
    <location>
        <begin position="43"/>
        <end position="285"/>
    </location>
</feature>
<dbReference type="InterPro" id="IPR049326">
    <property type="entry name" value="Rhodopsin_dom_fungi"/>
</dbReference>
<dbReference type="Proteomes" id="UP001444661">
    <property type="component" value="Unassembled WGS sequence"/>
</dbReference>
<feature type="transmembrane region" description="Helical" evidence="7">
    <location>
        <begin position="136"/>
        <end position="157"/>
    </location>
</feature>
<feature type="transmembrane region" description="Helical" evidence="7">
    <location>
        <begin position="100"/>
        <end position="129"/>
    </location>
</feature>
<feature type="transmembrane region" description="Helical" evidence="7">
    <location>
        <begin position="222"/>
        <end position="240"/>
    </location>
</feature>
<feature type="transmembrane region" description="Helical" evidence="7">
    <location>
        <begin position="188"/>
        <end position="210"/>
    </location>
</feature>
<evidence type="ECO:0000256" key="5">
    <source>
        <dbReference type="ARBA" id="ARBA00038359"/>
    </source>
</evidence>
<evidence type="ECO:0000256" key="7">
    <source>
        <dbReference type="SAM" id="Phobius"/>
    </source>
</evidence>
<sequence length="404" mass="44248">MPSVPTYNGGRGLGYDASEDKGPSTLITIWIVTGTAIIFTTGRLYVRGYMQRRLRSDDYLTMFSMINSIVACGLATKAVSRGLGRHLNSLSPEDQSAATVWTFAAFFPGLLSFAVPKLAVIALLVRLLLPSRCHFWFLWFMGIAVQLAQLGTMGLLIGDLVEKCKLFDSVTTQKPRGKCIPMRIQVRYYLFAASISAFADFYLAAYPSIVLYQLQMPGRKKFALSVALGCGIVSGAAATYKTTHIPLLLDPDFTYANAELQLWTVVEGGIIVIASSIPILQPLIDKLFGTRIMGRPRVYFTKYIAVFSDRRKIATIVRRRIPNNQATTTTTDFTLTMLPEELSPVHRMDSGIDDPENGAKSLIRRVVIVQVAEEGDASEDGPSAGNVPGSAATIDATPIEKMAR</sequence>
<evidence type="ECO:0000256" key="3">
    <source>
        <dbReference type="ARBA" id="ARBA00022989"/>
    </source>
</evidence>
<dbReference type="EMBL" id="JAQQWK010000002">
    <property type="protein sequence ID" value="KAK8051500.1"/>
    <property type="molecule type" value="Genomic_DNA"/>
</dbReference>
<name>A0ABR1U061_9PEZI</name>
<comment type="caution">
    <text evidence="9">The sequence shown here is derived from an EMBL/GenBank/DDBJ whole genome shotgun (WGS) entry which is preliminary data.</text>
</comment>
<keyword evidence="10" id="KW-1185">Reference proteome</keyword>
<feature type="region of interest" description="Disordered" evidence="6">
    <location>
        <begin position="374"/>
        <end position="404"/>
    </location>
</feature>
<dbReference type="PANTHER" id="PTHR33048">
    <property type="entry name" value="PTH11-LIKE INTEGRAL MEMBRANE PROTEIN (AFU_ORTHOLOGUE AFUA_5G11245)"/>
    <property type="match status" value="1"/>
</dbReference>
<accession>A0ABR1U061</accession>
<evidence type="ECO:0000313" key="10">
    <source>
        <dbReference type="Proteomes" id="UP001444661"/>
    </source>
</evidence>
<evidence type="ECO:0000259" key="8">
    <source>
        <dbReference type="Pfam" id="PF20684"/>
    </source>
</evidence>
<comment type="subcellular location">
    <subcellularLocation>
        <location evidence="1">Membrane</location>
        <topology evidence="1">Multi-pass membrane protein</topology>
    </subcellularLocation>
</comment>
<comment type="similarity">
    <text evidence="5">Belongs to the SAT4 family.</text>
</comment>
<feature type="transmembrane region" description="Helical" evidence="7">
    <location>
        <begin position="27"/>
        <end position="46"/>
    </location>
</feature>